<dbReference type="Proteomes" id="UP000644693">
    <property type="component" value="Unassembled WGS sequence"/>
</dbReference>
<keyword evidence="1" id="KW-0472">Membrane</keyword>
<proteinExistence type="predicted"/>
<evidence type="ECO:0000313" key="2">
    <source>
        <dbReference type="EMBL" id="GHD28839.1"/>
    </source>
</evidence>
<dbReference type="EMBL" id="BMYM01000001">
    <property type="protein sequence ID" value="GHD28839.1"/>
    <property type="molecule type" value="Genomic_DNA"/>
</dbReference>
<dbReference type="AlphaFoldDB" id="A0A918XEP5"/>
<comment type="caution">
    <text evidence="2">The sequence shown here is derived from an EMBL/GenBank/DDBJ whole genome shotgun (WGS) entry which is preliminary data.</text>
</comment>
<name>A0A918XEP5_9GAMM</name>
<keyword evidence="3" id="KW-1185">Reference proteome</keyword>
<accession>A0A918XEP5</accession>
<keyword evidence="1" id="KW-1133">Transmembrane helix</keyword>
<feature type="transmembrane region" description="Helical" evidence="1">
    <location>
        <begin position="12"/>
        <end position="34"/>
    </location>
</feature>
<dbReference type="RefSeq" id="WP_189475448.1">
    <property type="nucleotide sequence ID" value="NZ_BMYM01000001.1"/>
</dbReference>
<organism evidence="2 3">
    <name type="scientific">Parahalioglobus pacificus</name>
    <dbReference type="NCBI Taxonomy" id="930806"/>
    <lineage>
        <taxon>Bacteria</taxon>
        <taxon>Pseudomonadati</taxon>
        <taxon>Pseudomonadota</taxon>
        <taxon>Gammaproteobacteria</taxon>
        <taxon>Cellvibrionales</taxon>
        <taxon>Halieaceae</taxon>
        <taxon>Parahalioglobus</taxon>
    </lineage>
</organism>
<keyword evidence="1" id="KW-0812">Transmembrane</keyword>
<protein>
    <submittedName>
        <fullName evidence="2">Uncharacterized protein</fullName>
    </submittedName>
</protein>
<evidence type="ECO:0000256" key="1">
    <source>
        <dbReference type="SAM" id="Phobius"/>
    </source>
</evidence>
<sequence length="112" mass="12290">MSLDELSAIGEFIGGVGGLVAALGVIASLVFVGVQLRASVRQANAESYATITSLWVEFTNAVPANTENWSIFYQGVRYYDALNDSDRSRFNFYLGMYFGIQDTVMVQQQMGV</sequence>
<reference evidence="2" key="1">
    <citation type="journal article" date="2014" name="Int. J. Syst. Evol. Microbiol.">
        <title>Complete genome sequence of Corynebacterium casei LMG S-19264T (=DSM 44701T), isolated from a smear-ripened cheese.</title>
        <authorList>
            <consortium name="US DOE Joint Genome Institute (JGI-PGF)"/>
            <person name="Walter F."/>
            <person name="Albersmeier A."/>
            <person name="Kalinowski J."/>
            <person name="Ruckert C."/>
        </authorList>
    </citation>
    <scope>NUCLEOTIDE SEQUENCE</scope>
    <source>
        <strain evidence="2">KCTC 23430</strain>
    </source>
</reference>
<evidence type="ECO:0000313" key="3">
    <source>
        <dbReference type="Proteomes" id="UP000644693"/>
    </source>
</evidence>
<gene>
    <name evidence="2" type="ORF">GCM10007053_08630</name>
</gene>
<reference evidence="2" key="2">
    <citation type="submission" date="2020-09" db="EMBL/GenBank/DDBJ databases">
        <authorList>
            <person name="Sun Q."/>
            <person name="Kim S."/>
        </authorList>
    </citation>
    <scope>NUCLEOTIDE SEQUENCE</scope>
    <source>
        <strain evidence="2">KCTC 23430</strain>
    </source>
</reference>